<comment type="caution">
    <text evidence="1">The sequence shown here is derived from an EMBL/GenBank/DDBJ whole genome shotgun (WGS) entry which is preliminary data.</text>
</comment>
<reference evidence="1" key="1">
    <citation type="submission" date="2022-06" db="EMBL/GenBank/DDBJ databases">
        <title>Phylogenomic reconstructions and comparative analyses of Kickxellomycotina fungi.</title>
        <authorList>
            <person name="Reynolds N.K."/>
            <person name="Stajich J.E."/>
            <person name="Barry K."/>
            <person name="Grigoriev I.V."/>
            <person name="Crous P."/>
            <person name="Smith M.E."/>
        </authorList>
    </citation>
    <scope>NUCLEOTIDE SEQUENCE</scope>
    <source>
        <strain evidence="1">RSA 2271</strain>
    </source>
</reference>
<organism evidence="1 2">
    <name type="scientific">Spiromyces aspiralis</name>
    <dbReference type="NCBI Taxonomy" id="68401"/>
    <lineage>
        <taxon>Eukaryota</taxon>
        <taxon>Fungi</taxon>
        <taxon>Fungi incertae sedis</taxon>
        <taxon>Zoopagomycota</taxon>
        <taxon>Kickxellomycotina</taxon>
        <taxon>Kickxellomycetes</taxon>
        <taxon>Kickxellales</taxon>
        <taxon>Kickxellaceae</taxon>
        <taxon>Spiromyces</taxon>
    </lineage>
</organism>
<dbReference type="Proteomes" id="UP001145114">
    <property type="component" value="Unassembled WGS sequence"/>
</dbReference>
<evidence type="ECO:0000313" key="1">
    <source>
        <dbReference type="EMBL" id="KAJ1679226.1"/>
    </source>
</evidence>
<name>A0ACC1HV62_9FUNG</name>
<evidence type="ECO:0000313" key="2">
    <source>
        <dbReference type="Proteomes" id="UP001145114"/>
    </source>
</evidence>
<sequence length="206" mass="23162">MPALLTCLVGKTLCESPEEDHWSLRNKAAMMIAQICTEFGDSYHTLRTRITRTLLRAFLDLSKSLTTHYGAITGLSMLGADVIRVLIVPNIKEYMSLLDIELGKKSNTVLINEATRCKQALLDALARLGEDYKQQHYQQQQSESRQGQPKEPRQPSSEAKKQLTELIGVSFARELFKHPDFNYIAPAILQAEGTTAAAEKQQQQQQ</sequence>
<gene>
    <name evidence="1" type="primary">taf6_1</name>
    <name evidence="1" type="ORF">EV182_002480</name>
</gene>
<proteinExistence type="predicted"/>
<accession>A0ACC1HV62</accession>
<keyword evidence="2" id="KW-1185">Reference proteome</keyword>
<dbReference type="EMBL" id="JAMZIH010000516">
    <property type="protein sequence ID" value="KAJ1679226.1"/>
    <property type="molecule type" value="Genomic_DNA"/>
</dbReference>
<protein>
    <submittedName>
        <fullName evidence="1">Histone H4-like TAF Taf6, SAGA complex subunit</fullName>
    </submittedName>
</protein>